<dbReference type="Proteomes" id="UP000011761">
    <property type="component" value="Unassembled WGS sequence"/>
</dbReference>
<dbReference type="AlphaFoldDB" id="M2NLQ8"/>
<reference evidence="2 3" key="1">
    <citation type="journal article" date="2012" name="PLoS Pathog.">
        <title>Diverse lifestyles and strategies of plant pathogenesis encoded in the genomes of eighteen Dothideomycetes fungi.</title>
        <authorList>
            <person name="Ohm R.A."/>
            <person name="Feau N."/>
            <person name="Henrissat B."/>
            <person name="Schoch C.L."/>
            <person name="Horwitz B.A."/>
            <person name="Barry K.W."/>
            <person name="Condon B.J."/>
            <person name="Copeland A.C."/>
            <person name="Dhillon B."/>
            <person name="Glaser F."/>
            <person name="Hesse C.N."/>
            <person name="Kosti I."/>
            <person name="LaButti K."/>
            <person name="Lindquist E.A."/>
            <person name="Lucas S."/>
            <person name="Salamov A.A."/>
            <person name="Bradshaw R.E."/>
            <person name="Ciuffetti L."/>
            <person name="Hamelin R.C."/>
            <person name="Kema G.H.J."/>
            <person name="Lawrence C."/>
            <person name="Scott J.A."/>
            <person name="Spatafora J.W."/>
            <person name="Turgeon B.G."/>
            <person name="de Wit P.J.G.M."/>
            <person name="Zhong S."/>
            <person name="Goodwin S.B."/>
            <person name="Grigoriev I.V."/>
        </authorList>
    </citation>
    <scope>NUCLEOTIDE SEQUENCE [LARGE SCALE GENOMIC DNA]</scope>
    <source>
        <strain evidence="2 3">UAMH 10762</strain>
    </source>
</reference>
<evidence type="ECO:0000313" key="3">
    <source>
        <dbReference type="Proteomes" id="UP000011761"/>
    </source>
</evidence>
<name>M2NLQ8_BAUPA</name>
<protein>
    <submittedName>
        <fullName evidence="2">Uncharacterized protein</fullName>
    </submittedName>
</protein>
<evidence type="ECO:0000313" key="2">
    <source>
        <dbReference type="EMBL" id="EMD00430.1"/>
    </source>
</evidence>
<accession>M2NLQ8</accession>
<dbReference type="KEGG" id="bcom:BAUCODRAFT_118202"/>
<feature type="compositionally biased region" description="Polar residues" evidence="1">
    <location>
        <begin position="27"/>
        <end position="46"/>
    </location>
</feature>
<keyword evidence="3" id="KW-1185">Reference proteome</keyword>
<dbReference type="GeneID" id="19107304"/>
<evidence type="ECO:0000256" key="1">
    <source>
        <dbReference type="SAM" id="MobiDB-lite"/>
    </source>
</evidence>
<sequence length="54" mass="5560">MDNSMAAVIHGAIGRCSVSDSQRRPLNDSSNLSGSMSEAQGGNPSLHSCLRCPG</sequence>
<dbReference type="EMBL" id="KB445550">
    <property type="protein sequence ID" value="EMD00430.1"/>
    <property type="molecule type" value="Genomic_DNA"/>
</dbReference>
<dbReference type="HOGENOM" id="CLU_3049958_0_0_1"/>
<dbReference type="RefSeq" id="XP_007671614.1">
    <property type="nucleotide sequence ID" value="XM_007673424.1"/>
</dbReference>
<gene>
    <name evidence="2" type="ORF">BAUCODRAFT_118202</name>
</gene>
<feature type="region of interest" description="Disordered" evidence="1">
    <location>
        <begin position="18"/>
        <end position="54"/>
    </location>
</feature>
<proteinExistence type="predicted"/>
<organism evidence="2 3">
    <name type="scientific">Baudoinia panamericana (strain UAMH 10762)</name>
    <name type="common">Angels' share fungus</name>
    <name type="synonym">Baudoinia compniacensis (strain UAMH 10762)</name>
    <dbReference type="NCBI Taxonomy" id="717646"/>
    <lineage>
        <taxon>Eukaryota</taxon>
        <taxon>Fungi</taxon>
        <taxon>Dikarya</taxon>
        <taxon>Ascomycota</taxon>
        <taxon>Pezizomycotina</taxon>
        <taxon>Dothideomycetes</taxon>
        <taxon>Dothideomycetidae</taxon>
        <taxon>Mycosphaerellales</taxon>
        <taxon>Teratosphaeriaceae</taxon>
        <taxon>Baudoinia</taxon>
    </lineage>
</organism>